<comment type="caution">
    <text evidence="4">The sequence shown here is derived from an EMBL/GenBank/DDBJ whole genome shotgun (WGS) entry which is preliminary data.</text>
</comment>
<gene>
    <name evidence="4" type="ORF">Pla100_28390</name>
</gene>
<evidence type="ECO:0000313" key="5">
    <source>
        <dbReference type="Proteomes" id="UP000316213"/>
    </source>
</evidence>
<dbReference type="Proteomes" id="UP000316213">
    <property type="component" value="Unassembled WGS sequence"/>
</dbReference>
<feature type="compositionally biased region" description="Basic and acidic residues" evidence="1">
    <location>
        <begin position="780"/>
        <end position="808"/>
    </location>
</feature>
<feature type="region of interest" description="Disordered" evidence="1">
    <location>
        <begin position="777"/>
        <end position="826"/>
    </location>
</feature>
<proteinExistence type="predicted"/>
<dbReference type="RefSeq" id="WP_197167929.1">
    <property type="nucleotide sequence ID" value="NZ_SJPM01000005.1"/>
</dbReference>
<evidence type="ECO:0000259" key="3">
    <source>
        <dbReference type="Pfam" id="PF04151"/>
    </source>
</evidence>
<keyword evidence="2" id="KW-0732">Signal</keyword>
<evidence type="ECO:0000256" key="1">
    <source>
        <dbReference type="SAM" id="MobiDB-lite"/>
    </source>
</evidence>
<accession>A0A5C6ABD2</accession>
<feature type="signal peptide" evidence="2">
    <location>
        <begin position="1"/>
        <end position="28"/>
    </location>
</feature>
<dbReference type="InterPro" id="IPR007280">
    <property type="entry name" value="Peptidase_C_arc/bac"/>
</dbReference>
<dbReference type="Pfam" id="PF04151">
    <property type="entry name" value="PPC"/>
    <property type="match status" value="2"/>
</dbReference>
<feature type="domain" description="Peptidase C-terminal archaeal/bacterial" evidence="3">
    <location>
        <begin position="150"/>
        <end position="227"/>
    </location>
</feature>
<name>A0A5C6ABD2_9BACT</name>
<sequence length="826" mass="90568" precursor="true">MKSQRIQRLLGFSVIFVSVCFSVGDAQAAFPKVVYHQPLGVTRGGEATIKLVGEQLGDAREILFDVPGVEVLEVKAIDEKSVEIKVKTPADLDPGQYPYRLVTDSGVANLRFLSVGTMPIIDEVEPNNDFAAPQLVKMDHTIEGNIDREDVDYFQVDLKAGQKLTVEIEGTRHRSDLQNRDTLDPFIAILNDKRFEVAVSDDSTLFQQDGVCSFTPQEDGKYIVLVRDSSFGGNRDHCRYRLHVGSFPRPTTIIPSGGVQGDVFKASVIDIDGTVSEATLQLPTDLIDPNSSNAERTQPWPVVTANASGVSPTPNYIRVGNLPIVNEVEPNDNYREPPKCSVPALLCGVLREPNDYDCFGFDCKKGESFRIQLFARETLRSPLDGVVNVFGPDGKTIKSGDDMGGKLDCYFTFSAAVDGTHTIRVYDHLREGSPLHNYAIEVTRQKPSFSLALQELRRDEAVVMPIPVGGQSAMVVTASRDGFNEEIQLTLDALPPGVTATTYPIPSGRVEIPVVLTATADAKYGASLFDIVGVGKLGDQAVNGELLQYHKILLGQNQRAMRDHYTDRAAAAVCEKMPFEVELVQPKTPILRRGSKELLVRIKRDEGFDNPVYFKTLYNPPGIAVNNSRKIDKGQNEVTIPMTANGSAATGQWPIIMQVSYGTNRSTATFSTQPIMLDVEEPVFNFSFPRSAAETGQELQLVIGMEKLRDITGEIEVELVGIPNGVTCPEATKKVTLGDTAVTFPLVIAADAKTGTHKTMVVQTRITRDGETFLQTDGTGEIRIDKPLPKKEVTAEPKKVEPKPETKAAPKPLSRLEQLRQQKEAP</sequence>
<dbReference type="EMBL" id="SJPM01000005">
    <property type="protein sequence ID" value="TWT96361.1"/>
    <property type="molecule type" value="Genomic_DNA"/>
</dbReference>
<keyword evidence="5" id="KW-1185">Reference proteome</keyword>
<protein>
    <recommendedName>
        <fullName evidence="3">Peptidase C-terminal archaeal/bacterial domain-containing protein</fullName>
    </recommendedName>
</protein>
<evidence type="ECO:0000256" key="2">
    <source>
        <dbReference type="SAM" id="SignalP"/>
    </source>
</evidence>
<feature type="chain" id="PRO_5022822083" description="Peptidase C-terminal archaeal/bacterial domain-containing protein" evidence="2">
    <location>
        <begin position="29"/>
        <end position="826"/>
    </location>
</feature>
<dbReference type="Gene3D" id="2.60.120.380">
    <property type="match status" value="2"/>
</dbReference>
<organism evidence="4 5">
    <name type="scientific">Neorhodopirellula pilleata</name>
    <dbReference type="NCBI Taxonomy" id="2714738"/>
    <lineage>
        <taxon>Bacteria</taxon>
        <taxon>Pseudomonadati</taxon>
        <taxon>Planctomycetota</taxon>
        <taxon>Planctomycetia</taxon>
        <taxon>Pirellulales</taxon>
        <taxon>Pirellulaceae</taxon>
        <taxon>Neorhodopirellula</taxon>
    </lineage>
</organism>
<dbReference type="InterPro" id="IPR014756">
    <property type="entry name" value="Ig_E-set"/>
</dbReference>
<feature type="domain" description="Peptidase C-terminal archaeal/bacterial" evidence="3">
    <location>
        <begin position="355"/>
        <end position="426"/>
    </location>
</feature>
<evidence type="ECO:0000313" key="4">
    <source>
        <dbReference type="EMBL" id="TWT96361.1"/>
    </source>
</evidence>
<dbReference type="SUPFAM" id="SSF89260">
    <property type="entry name" value="Collagen-binding domain"/>
    <property type="match status" value="1"/>
</dbReference>
<feature type="compositionally biased region" description="Basic and acidic residues" evidence="1">
    <location>
        <begin position="817"/>
        <end position="826"/>
    </location>
</feature>
<reference evidence="4 5" key="1">
    <citation type="submission" date="2019-02" db="EMBL/GenBank/DDBJ databases">
        <title>Deep-cultivation of Planctomycetes and their phenomic and genomic characterization uncovers novel biology.</title>
        <authorList>
            <person name="Wiegand S."/>
            <person name="Jogler M."/>
            <person name="Boedeker C."/>
            <person name="Pinto D."/>
            <person name="Vollmers J."/>
            <person name="Rivas-Marin E."/>
            <person name="Kohn T."/>
            <person name="Peeters S.H."/>
            <person name="Heuer A."/>
            <person name="Rast P."/>
            <person name="Oberbeckmann S."/>
            <person name="Bunk B."/>
            <person name="Jeske O."/>
            <person name="Meyerdierks A."/>
            <person name="Storesund J.E."/>
            <person name="Kallscheuer N."/>
            <person name="Luecker S."/>
            <person name="Lage O.M."/>
            <person name="Pohl T."/>
            <person name="Merkel B.J."/>
            <person name="Hornburger P."/>
            <person name="Mueller R.-W."/>
            <person name="Bruemmer F."/>
            <person name="Labrenz M."/>
            <person name="Spormann A.M."/>
            <person name="Op Den Camp H."/>
            <person name="Overmann J."/>
            <person name="Amann R."/>
            <person name="Jetten M.S.M."/>
            <person name="Mascher T."/>
            <person name="Medema M.H."/>
            <person name="Devos D.P."/>
            <person name="Kaster A.-K."/>
            <person name="Ovreas L."/>
            <person name="Rohde M."/>
            <person name="Galperin M.Y."/>
            <person name="Jogler C."/>
        </authorList>
    </citation>
    <scope>NUCLEOTIDE SEQUENCE [LARGE SCALE GENOMIC DNA]</scope>
    <source>
        <strain evidence="4 5">Pla100</strain>
    </source>
</reference>
<dbReference type="AlphaFoldDB" id="A0A5C6ABD2"/>
<dbReference type="SUPFAM" id="SSF81296">
    <property type="entry name" value="E set domains"/>
    <property type="match status" value="1"/>
</dbReference>